<dbReference type="InterPro" id="IPR016055">
    <property type="entry name" value="A-D-PHexomutase_a/b/a-I/II/III"/>
</dbReference>
<dbReference type="SUPFAM" id="SSF53738">
    <property type="entry name" value="Phosphoglucomutase, first 3 domains"/>
    <property type="match status" value="3"/>
</dbReference>
<dbReference type="FunFam" id="3.30.420.10:FF:000003">
    <property type="entry name" value="Oligoribonuclease"/>
    <property type="match status" value="1"/>
</dbReference>
<evidence type="ECO:0000259" key="20">
    <source>
        <dbReference type="SMART" id="SM00479"/>
    </source>
</evidence>
<dbReference type="PANTHER" id="PTHR22573">
    <property type="entry name" value="PHOSPHOHEXOMUTASE FAMILY MEMBER"/>
    <property type="match status" value="1"/>
</dbReference>
<evidence type="ECO:0000256" key="19">
    <source>
        <dbReference type="ARBA" id="ARBA00056382"/>
    </source>
</evidence>
<evidence type="ECO:0000256" key="9">
    <source>
        <dbReference type="ARBA" id="ARBA00022723"/>
    </source>
</evidence>
<dbReference type="Gene3D" id="3.40.120.10">
    <property type="entry name" value="Alpha-D-Glucose-1,6-Bisphosphate, subunit A, domain 3"/>
    <property type="match status" value="3"/>
</dbReference>
<comment type="catalytic activity">
    <reaction evidence="17">
        <text>alpha-D-glucose 1,6-bisphosphate + L-seryl-[protein] = O-phospho-L-seryl-[protein] + alpha-D-glucose 6-phosphate</text>
        <dbReference type="Rhea" id="RHEA:68752"/>
        <dbReference type="Rhea" id="RHEA-COMP:9863"/>
        <dbReference type="Rhea" id="RHEA-COMP:11604"/>
        <dbReference type="ChEBI" id="CHEBI:29999"/>
        <dbReference type="ChEBI" id="CHEBI:58225"/>
        <dbReference type="ChEBI" id="CHEBI:58392"/>
        <dbReference type="ChEBI" id="CHEBI:83421"/>
    </reaction>
</comment>
<dbReference type="InterPro" id="IPR005845">
    <property type="entry name" value="A-D-PHexomutase_a/b/a-II"/>
</dbReference>
<evidence type="ECO:0000256" key="10">
    <source>
        <dbReference type="ARBA" id="ARBA00022801"/>
    </source>
</evidence>
<dbReference type="InterPro" id="IPR045244">
    <property type="entry name" value="PGM"/>
</dbReference>
<keyword evidence="14" id="KW-0119">Carbohydrate metabolism</keyword>
<comment type="catalytic activity">
    <reaction evidence="18">
        <text>O-phospho-L-seryl-[protein] + alpha-D-glucose 1-phosphate = alpha-D-glucose 1,6-bisphosphate + L-seryl-[protein]</text>
        <dbReference type="Rhea" id="RHEA:68748"/>
        <dbReference type="Rhea" id="RHEA-COMP:9863"/>
        <dbReference type="Rhea" id="RHEA-COMP:11604"/>
        <dbReference type="ChEBI" id="CHEBI:29999"/>
        <dbReference type="ChEBI" id="CHEBI:58392"/>
        <dbReference type="ChEBI" id="CHEBI:58601"/>
        <dbReference type="ChEBI" id="CHEBI:83421"/>
    </reaction>
</comment>
<feature type="domain" description="Exonuclease" evidence="20">
    <location>
        <begin position="15"/>
        <end position="193"/>
    </location>
</feature>
<keyword evidence="7" id="KW-0597">Phosphoprotein</keyword>
<dbReference type="GO" id="GO:0006006">
    <property type="term" value="P:glucose metabolic process"/>
    <property type="evidence" value="ECO:0007669"/>
    <property type="project" value="UniProtKB-KW"/>
</dbReference>
<dbReference type="Pfam" id="PF02878">
    <property type="entry name" value="PGM_PMM_I"/>
    <property type="match status" value="1"/>
</dbReference>
<dbReference type="InterPro" id="IPR012337">
    <property type="entry name" value="RNaseH-like_sf"/>
</dbReference>
<dbReference type="InterPro" id="IPR005841">
    <property type="entry name" value="Alpha-D-phosphohexomutase_SF"/>
</dbReference>
<dbReference type="InterPro" id="IPR036900">
    <property type="entry name" value="A-D-PHexomutase_C_sf"/>
</dbReference>
<evidence type="ECO:0000256" key="3">
    <source>
        <dbReference type="ARBA" id="ARBA00009921"/>
    </source>
</evidence>
<keyword evidence="6" id="KW-0313">Glucose metabolism</keyword>
<protein>
    <recommendedName>
        <fullName evidence="15">Phosphoglucomutase</fullName>
        <ecNumber evidence="5">5.4.2.2</ecNumber>
    </recommendedName>
    <alternativeName>
        <fullName evidence="16">Glucose phosphomutase</fullName>
    </alternativeName>
</protein>
<dbReference type="GO" id="GO:0004614">
    <property type="term" value="F:phosphoglucomutase activity"/>
    <property type="evidence" value="ECO:0007669"/>
    <property type="project" value="UniProtKB-EC"/>
</dbReference>
<reference evidence="21 22" key="1">
    <citation type="journal article" date="2018" name="PLoS Genet.">
        <title>Repeat elements organise 3D genome structure and mediate transcription in the filamentous fungus Epichloe festucae.</title>
        <authorList>
            <person name="Winter D.J."/>
            <person name="Ganley A.R.D."/>
            <person name="Young C.A."/>
            <person name="Liachko I."/>
            <person name="Schardl C.L."/>
            <person name="Dupont P.Y."/>
            <person name="Berry D."/>
            <person name="Ram A."/>
            <person name="Scott B."/>
            <person name="Cox M.P."/>
        </authorList>
    </citation>
    <scope>NUCLEOTIDE SEQUENCE [LARGE SCALE GENOMIC DNA]</scope>
    <source>
        <strain evidence="21 22">Fl1</strain>
    </source>
</reference>
<dbReference type="SMART" id="SM00479">
    <property type="entry name" value="EXOIII"/>
    <property type="match status" value="1"/>
</dbReference>
<keyword evidence="9" id="KW-0479">Metal-binding</keyword>
<comment type="cofactor">
    <cofactor evidence="2">
        <name>Mg(2+)</name>
        <dbReference type="ChEBI" id="CHEBI:18420"/>
    </cofactor>
</comment>
<keyword evidence="13" id="KW-0413">Isomerase</keyword>
<keyword evidence="22" id="KW-1185">Reference proteome</keyword>
<dbReference type="NCBIfam" id="NF003765">
    <property type="entry name" value="PRK05359.1"/>
    <property type="match status" value="1"/>
</dbReference>
<dbReference type="EMBL" id="CP031387">
    <property type="protein sequence ID" value="QPH01114.1"/>
    <property type="molecule type" value="Genomic_DNA"/>
</dbReference>
<evidence type="ECO:0000256" key="7">
    <source>
        <dbReference type="ARBA" id="ARBA00022553"/>
    </source>
</evidence>
<dbReference type="InterPro" id="IPR036397">
    <property type="entry name" value="RNaseH_sf"/>
</dbReference>
<keyword evidence="11" id="KW-0269">Exonuclease</keyword>
<dbReference type="PROSITE" id="PS00710">
    <property type="entry name" value="PGM_PMM"/>
    <property type="match status" value="1"/>
</dbReference>
<dbReference type="SUPFAM" id="SSF55957">
    <property type="entry name" value="Phosphoglucomutase, C-terminal domain"/>
    <property type="match status" value="1"/>
</dbReference>
<comment type="similarity">
    <text evidence="3">Belongs to the oligoribonuclease family.</text>
</comment>
<evidence type="ECO:0000256" key="4">
    <source>
        <dbReference type="ARBA" id="ARBA00010231"/>
    </source>
</evidence>
<evidence type="ECO:0000256" key="11">
    <source>
        <dbReference type="ARBA" id="ARBA00022839"/>
    </source>
</evidence>
<dbReference type="Proteomes" id="UP000594364">
    <property type="component" value="Chromosome 3"/>
</dbReference>
<keyword evidence="8" id="KW-0540">Nuclease</keyword>
<dbReference type="SUPFAM" id="SSF53098">
    <property type="entry name" value="Ribonuclease H-like"/>
    <property type="match status" value="1"/>
</dbReference>
<dbReference type="OrthoDB" id="2291at2759"/>
<evidence type="ECO:0000256" key="13">
    <source>
        <dbReference type="ARBA" id="ARBA00023235"/>
    </source>
</evidence>
<dbReference type="AlphaFoldDB" id="A0A7S9KT07"/>
<dbReference type="FunFam" id="3.40.120.10:FF:000004">
    <property type="entry name" value="Phosphoglucomutase 5"/>
    <property type="match status" value="1"/>
</dbReference>
<evidence type="ECO:0000256" key="14">
    <source>
        <dbReference type="ARBA" id="ARBA00023277"/>
    </source>
</evidence>
<proteinExistence type="inferred from homology"/>
<comment type="similarity">
    <text evidence="4">Belongs to the phosphohexose mutase family.</text>
</comment>
<dbReference type="Pfam" id="PF00929">
    <property type="entry name" value="RNase_T"/>
    <property type="match status" value="1"/>
</dbReference>
<evidence type="ECO:0000256" key="18">
    <source>
        <dbReference type="ARBA" id="ARBA00049409"/>
    </source>
</evidence>
<evidence type="ECO:0000256" key="17">
    <source>
        <dbReference type="ARBA" id="ARBA00049318"/>
    </source>
</evidence>
<comment type="catalytic activity">
    <reaction evidence="1">
        <text>alpha-D-glucose 1-phosphate = alpha-D-glucose 6-phosphate</text>
        <dbReference type="Rhea" id="RHEA:23536"/>
        <dbReference type="ChEBI" id="CHEBI:58225"/>
        <dbReference type="ChEBI" id="CHEBI:58601"/>
        <dbReference type="EC" id="5.4.2.2"/>
    </reaction>
</comment>
<evidence type="ECO:0000256" key="5">
    <source>
        <dbReference type="ARBA" id="ARBA00012728"/>
    </source>
</evidence>
<evidence type="ECO:0000256" key="15">
    <source>
        <dbReference type="ARBA" id="ARBA00039995"/>
    </source>
</evidence>
<dbReference type="FunFam" id="3.30.310.50:FF:000002">
    <property type="entry name" value="Phosphoglucomutase 5"/>
    <property type="match status" value="1"/>
</dbReference>
<dbReference type="GO" id="GO:0005829">
    <property type="term" value="C:cytosol"/>
    <property type="evidence" value="ECO:0007669"/>
    <property type="project" value="TreeGrafter"/>
</dbReference>
<organism evidence="21 22">
    <name type="scientific">Epichloe festucae (strain Fl1)</name>
    <dbReference type="NCBI Taxonomy" id="877507"/>
    <lineage>
        <taxon>Eukaryota</taxon>
        <taxon>Fungi</taxon>
        <taxon>Dikarya</taxon>
        <taxon>Ascomycota</taxon>
        <taxon>Pezizomycotina</taxon>
        <taxon>Sordariomycetes</taxon>
        <taxon>Hypocreomycetidae</taxon>
        <taxon>Hypocreales</taxon>
        <taxon>Clavicipitaceae</taxon>
        <taxon>Epichloe</taxon>
    </lineage>
</organism>
<dbReference type="NCBIfam" id="NF005737">
    <property type="entry name" value="PRK07564.1-1"/>
    <property type="match status" value="1"/>
</dbReference>
<dbReference type="FunFam" id="3.40.120.10:FF:000006">
    <property type="entry name" value="Phosphoglucomutase PgmA"/>
    <property type="match status" value="1"/>
</dbReference>
<evidence type="ECO:0000256" key="8">
    <source>
        <dbReference type="ARBA" id="ARBA00022722"/>
    </source>
</evidence>
<sequence>MASGNTTTPPSGEYPLVWIDCEMTGLNPDSEVIIEIYCILTTGNLEVIDQEGYHAVIHYPEHRLKQMDEWCTRTHGNSGLIAAVLASTTTPEQAAEGLYQYITKFIPERRKSLLAGNSVHADRAFLGREPYTKVIDHLHYRILDISAIKEAARRWSSPEVMARAPVKKGRHLARDDILESIEEARYYRDAIFRRTAEQIMDIQTVQFQPFQDQKPGTSGLRKKVTVFQQPHYSESFVTSILLSIPEGVEGSFLVIGGDGRFWNPEVIQLIAKISAAYGVKKLLIGQNGILSTPAASHVIRLRKATGGILLTASHNPGGPKNDFGIKYNLANGGPAPESVTNKIYETSKTITSYKLASIPDIDIATIGSNTYGSLEVEVIDSTADYVAMLKDIFDFDVIKKFFSSHPDFRVLFDGLHGVTGPYGKAIFDKELGLSGATQNCVPSPDFNGGHPDPNLTYAHSLVEVVDKNNIPFGAASDGDGDRNMIYGANAFVSPGDSLAIIAHHAKLIPYFQKNGVNGLARSMPTSGAVDLVAKAQKLDCYEVPTGWKFFCALFDAKKLSICGEESFGTGSDHIREKDGLWAVIAWLNIIAALGVQNPGVTPSIKQIQKDFWTQYGRTFFTRYDYEDVDSDGANKVVGELKSLVNDSSFIGSKIGERTVTKAGDFSYTDLDGSVSSNQGLYACFSSGSRIVVRLSGTGSSGATIRLYIEQHSSDPSTYDLDAQDFLKAEVKFATELLKFKEHVGRDEPDVKT</sequence>
<dbReference type="EC" id="5.4.2.2" evidence="5"/>
<gene>
    <name evidence="21" type="ORF">C2857_005313</name>
</gene>
<comment type="function">
    <text evidence="19">Catalyzes the reversible isomerization of alpha-D-glucose 1-phosphate to alpha-D-glucose 6-phosphate. The mechanism proceeds via the intermediate compound alpha-D-glucose 1,6-bisphosphate. Key enzyme in hexose metabolism. The reverse reaction is an essential step for biosynthesis because glucose 1-phosphate is the starting point for the synthesis of UDP-glucose, which acts as a precursor for the synthesis of oligosaccharides and trehalose.</text>
</comment>
<dbReference type="Pfam" id="PF02879">
    <property type="entry name" value="PGM_PMM_II"/>
    <property type="match status" value="1"/>
</dbReference>
<keyword evidence="10" id="KW-0378">Hydrolase</keyword>
<evidence type="ECO:0000256" key="2">
    <source>
        <dbReference type="ARBA" id="ARBA00001946"/>
    </source>
</evidence>
<dbReference type="Pfam" id="PF02880">
    <property type="entry name" value="PGM_PMM_III"/>
    <property type="match status" value="1"/>
</dbReference>
<dbReference type="GO" id="GO:0000175">
    <property type="term" value="F:3'-5'-RNA exonuclease activity"/>
    <property type="evidence" value="ECO:0007669"/>
    <property type="project" value="InterPro"/>
</dbReference>
<dbReference type="CDD" id="cd06135">
    <property type="entry name" value="Orn"/>
    <property type="match status" value="1"/>
</dbReference>
<dbReference type="PRINTS" id="PR00509">
    <property type="entry name" value="PGMPMM"/>
</dbReference>
<dbReference type="FunFam" id="3.40.120.10:FF:000005">
    <property type="entry name" value="Phosphoglucomutase 5"/>
    <property type="match status" value="1"/>
</dbReference>
<keyword evidence="12" id="KW-0460">Magnesium</keyword>
<dbReference type="InterPro" id="IPR005844">
    <property type="entry name" value="A-D-PHexomutase_a/b/a-I"/>
</dbReference>
<dbReference type="Gene3D" id="3.30.420.10">
    <property type="entry name" value="Ribonuclease H-like superfamily/Ribonuclease H"/>
    <property type="match status" value="1"/>
</dbReference>
<evidence type="ECO:0000256" key="12">
    <source>
        <dbReference type="ARBA" id="ARBA00022842"/>
    </source>
</evidence>
<dbReference type="GO" id="GO:0000287">
    <property type="term" value="F:magnesium ion binding"/>
    <property type="evidence" value="ECO:0007669"/>
    <property type="project" value="InterPro"/>
</dbReference>
<evidence type="ECO:0000256" key="16">
    <source>
        <dbReference type="ARBA" id="ARBA00041398"/>
    </source>
</evidence>
<dbReference type="InterPro" id="IPR022894">
    <property type="entry name" value="Oligoribonuclease"/>
</dbReference>
<dbReference type="InterPro" id="IPR016066">
    <property type="entry name" value="A-D-PHexomutase_CS"/>
</dbReference>
<dbReference type="Pfam" id="PF24947">
    <property type="entry name" value="PGM1_C_vert_fung"/>
    <property type="match status" value="1"/>
</dbReference>
<evidence type="ECO:0000313" key="21">
    <source>
        <dbReference type="EMBL" id="QPH01114.1"/>
    </source>
</evidence>
<dbReference type="CDD" id="cd03085">
    <property type="entry name" value="PGM1"/>
    <property type="match status" value="1"/>
</dbReference>
<dbReference type="GO" id="GO:0003676">
    <property type="term" value="F:nucleic acid binding"/>
    <property type="evidence" value="ECO:0007669"/>
    <property type="project" value="InterPro"/>
</dbReference>
<evidence type="ECO:0000313" key="22">
    <source>
        <dbReference type="Proteomes" id="UP000594364"/>
    </source>
</evidence>
<accession>A0A7S9KT07</accession>
<dbReference type="InterPro" id="IPR013520">
    <property type="entry name" value="Ribonucl_H"/>
</dbReference>
<dbReference type="InterPro" id="IPR005846">
    <property type="entry name" value="A-D-PHexomutase_a/b/a-III"/>
</dbReference>
<evidence type="ECO:0000256" key="1">
    <source>
        <dbReference type="ARBA" id="ARBA00000443"/>
    </source>
</evidence>
<dbReference type="PANTHER" id="PTHR22573:SF2">
    <property type="entry name" value="PHOSPHOGLUCOMUTASE"/>
    <property type="match status" value="1"/>
</dbReference>
<name>A0A7S9KT07_EPIFF</name>
<evidence type="ECO:0000256" key="6">
    <source>
        <dbReference type="ARBA" id="ARBA00022526"/>
    </source>
</evidence>
<dbReference type="Gene3D" id="3.30.310.50">
    <property type="entry name" value="Alpha-D-phosphohexomutase, C-terminal domain"/>
    <property type="match status" value="1"/>
</dbReference>